<keyword evidence="5" id="KW-0539">Nucleus</keyword>
<dbReference type="Gramene" id="evm.model.05.1260">
    <property type="protein sequence ID" value="cds.evm.model.05.1260"/>
    <property type="gene ID" value="evm.TU.05.1260"/>
</dbReference>
<dbReference type="OMA" id="HRCYNRS"/>
<dbReference type="PANTHER" id="PTHR48019">
    <property type="entry name" value="SERUM RESPONSE FACTOR HOMOLOG"/>
    <property type="match status" value="1"/>
</dbReference>
<dbReference type="EnsemblPlants" id="evm.model.05.1260">
    <property type="protein sequence ID" value="cds.evm.model.05.1260"/>
    <property type="gene ID" value="evm.TU.05.1260"/>
</dbReference>
<dbReference type="InterPro" id="IPR033896">
    <property type="entry name" value="MEF2-like_N"/>
</dbReference>
<evidence type="ECO:0000256" key="3">
    <source>
        <dbReference type="ARBA" id="ARBA00023125"/>
    </source>
</evidence>
<evidence type="ECO:0000256" key="6">
    <source>
        <dbReference type="SAM" id="MobiDB-lite"/>
    </source>
</evidence>
<keyword evidence="3" id="KW-0238">DNA-binding</keyword>
<dbReference type="Gene3D" id="3.40.1810.10">
    <property type="entry name" value="Transcription factor, MADS-box"/>
    <property type="match status" value="1"/>
</dbReference>
<dbReference type="FunFam" id="3.40.1810.10:FF:000003">
    <property type="entry name" value="MADS-box transcription factor MADS-MC"/>
    <property type="match status" value="1"/>
</dbReference>
<dbReference type="InterPro" id="IPR002100">
    <property type="entry name" value="TF_MADSbox"/>
</dbReference>
<evidence type="ECO:0000256" key="5">
    <source>
        <dbReference type="ARBA" id="ARBA00023242"/>
    </source>
</evidence>
<evidence type="ECO:0008006" key="11">
    <source>
        <dbReference type="Google" id="ProtNLM"/>
    </source>
</evidence>
<dbReference type="GO" id="GO:0000977">
    <property type="term" value="F:RNA polymerase II transcription regulatory region sequence-specific DNA binding"/>
    <property type="evidence" value="ECO:0007669"/>
    <property type="project" value="InterPro"/>
</dbReference>
<organism evidence="9 10">
    <name type="scientific">Cannabis sativa</name>
    <name type="common">Hemp</name>
    <name type="synonym">Marijuana</name>
    <dbReference type="NCBI Taxonomy" id="3483"/>
    <lineage>
        <taxon>Eukaryota</taxon>
        <taxon>Viridiplantae</taxon>
        <taxon>Streptophyta</taxon>
        <taxon>Embryophyta</taxon>
        <taxon>Tracheophyta</taxon>
        <taxon>Spermatophyta</taxon>
        <taxon>Magnoliopsida</taxon>
        <taxon>eudicotyledons</taxon>
        <taxon>Gunneridae</taxon>
        <taxon>Pentapetalae</taxon>
        <taxon>rosids</taxon>
        <taxon>fabids</taxon>
        <taxon>Rosales</taxon>
        <taxon>Cannabaceae</taxon>
        <taxon>Cannabis</taxon>
    </lineage>
</organism>
<sequence length="225" mass="26373">MGRGKVVLERIENKINRQVSFSKRRNGLLKKAYELHVLCDAEVGLIIFSSRGKLYEFGSSDLNTIVERYRQSTYALQNNNVEGEEPQNLILEIPKLKAKYESLQRTERHFHGENLEELGLKELQNLEKRLDRTLSQARQHKWQMLLDRLEEIRQNDHSLRETNEQLKSKLEEGRNKGRSNKNQGNDIDPHAENDYDTTYNPDSIQPNNHNLIYTTKGRIIDTFPN</sequence>
<dbReference type="GO" id="GO:0003700">
    <property type="term" value="F:DNA-binding transcription factor activity"/>
    <property type="evidence" value="ECO:0007669"/>
    <property type="project" value="InterPro"/>
</dbReference>
<dbReference type="GO" id="GO:0046983">
    <property type="term" value="F:protein dimerization activity"/>
    <property type="evidence" value="ECO:0007669"/>
    <property type="project" value="InterPro"/>
</dbReference>
<reference evidence="9" key="2">
    <citation type="submission" date="2021-03" db="UniProtKB">
        <authorList>
            <consortium name="EnsemblPlants"/>
        </authorList>
    </citation>
    <scope>IDENTIFICATION</scope>
</reference>
<evidence type="ECO:0000259" key="7">
    <source>
        <dbReference type="PROSITE" id="PS50066"/>
    </source>
</evidence>
<evidence type="ECO:0000259" key="8">
    <source>
        <dbReference type="PROSITE" id="PS51297"/>
    </source>
</evidence>
<keyword evidence="10" id="KW-1185">Reference proteome</keyword>
<dbReference type="Pfam" id="PF00319">
    <property type="entry name" value="SRF-TF"/>
    <property type="match status" value="1"/>
</dbReference>
<comment type="subcellular location">
    <subcellularLocation>
        <location evidence="1">Nucleus</location>
    </subcellularLocation>
</comment>
<evidence type="ECO:0000256" key="2">
    <source>
        <dbReference type="ARBA" id="ARBA00023015"/>
    </source>
</evidence>
<dbReference type="SUPFAM" id="SSF55455">
    <property type="entry name" value="SRF-like"/>
    <property type="match status" value="1"/>
</dbReference>
<name>A0A803PKM2_CANSA</name>
<feature type="region of interest" description="Disordered" evidence="6">
    <location>
        <begin position="156"/>
        <end position="210"/>
    </location>
</feature>
<dbReference type="EMBL" id="UZAU01000514">
    <property type="status" value="NOT_ANNOTATED_CDS"/>
    <property type="molecule type" value="Genomic_DNA"/>
</dbReference>
<dbReference type="GO" id="GO:0045944">
    <property type="term" value="P:positive regulation of transcription by RNA polymerase II"/>
    <property type="evidence" value="ECO:0007669"/>
    <property type="project" value="InterPro"/>
</dbReference>
<dbReference type="Proteomes" id="UP000596661">
    <property type="component" value="Chromosome 5"/>
</dbReference>
<feature type="domain" description="MADS-box" evidence="7">
    <location>
        <begin position="1"/>
        <end position="61"/>
    </location>
</feature>
<dbReference type="AlphaFoldDB" id="A0A803PKM2"/>
<evidence type="ECO:0000256" key="4">
    <source>
        <dbReference type="ARBA" id="ARBA00023163"/>
    </source>
</evidence>
<dbReference type="OrthoDB" id="1898716at2759"/>
<keyword evidence="4" id="KW-0804">Transcription</keyword>
<dbReference type="PROSITE" id="PS51297">
    <property type="entry name" value="K_BOX"/>
    <property type="match status" value="1"/>
</dbReference>
<accession>A0A803PKM2</accession>
<dbReference type="InterPro" id="IPR050142">
    <property type="entry name" value="MADS-box/MEF2_TF"/>
</dbReference>
<dbReference type="InterPro" id="IPR036879">
    <property type="entry name" value="TF_MADSbox_sf"/>
</dbReference>
<dbReference type="SMART" id="SM00432">
    <property type="entry name" value="MADS"/>
    <property type="match status" value="1"/>
</dbReference>
<dbReference type="Pfam" id="PF01486">
    <property type="entry name" value="K-box"/>
    <property type="match status" value="1"/>
</dbReference>
<evidence type="ECO:0000313" key="10">
    <source>
        <dbReference type="Proteomes" id="UP000596661"/>
    </source>
</evidence>
<feature type="domain" description="K-box" evidence="8">
    <location>
        <begin position="86"/>
        <end position="176"/>
    </location>
</feature>
<keyword evidence="2" id="KW-0805">Transcription regulation</keyword>
<dbReference type="PRINTS" id="PR00404">
    <property type="entry name" value="MADSDOMAIN"/>
</dbReference>
<dbReference type="PROSITE" id="PS50066">
    <property type="entry name" value="MADS_BOX_2"/>
    <property type="match status" value="1"/>
</dbReference>
<dbReference type="InterPro" id="IPR002487">
    <property type="entry name" value="TF_Kbox"/>
</dbReference>
<dbReference type="GO" id="GO:0005634">
    <property type="term" value="C:nucleus"/>
    <property type="evidence" value="ECO:0007669"/>
    <property type="project" value="UniProtKB-SubCell"/>
</dbReference>
<evidence type="ECO:0000313" key="9">
    <source>
        <dbReference type="EnsemblPlants" id="cds.evm.model.05.1260"/>
    </source>
</evidence>
<feature type="compositionally biased region" description="Basic and acidic residues" evidence="6">
    <location>
        <begin position="156"/>
        <end position="175"/>
    </location>
</feature>
<dbReference type="CDD" id="cd00265">
    <property type="entry name" value="MADS_MEF2_like"/>
    <property type="match status" value="1"/>
</dbReference>
<reference evidence="9" key="1">
    <citation type="submission" date="2018-11" db="EMBL/GenBank/DDBJ databases">
        <authorList>
            <person name="Grassa J C."/>
        </authorList>
    </citation>
    <scope>NUCLEOTIDE SEQUENCE [LARGE SCALE GENOMIC DNA]</scope>
</reference>
<proteinExistence type="predicted"/>
<protein>
    <recommendedName>
        <fullName evidence="11">MADS-box transcription factor</fullName>
    </recommendedName>
</protein>
<feature type="compositionally biased region" description="Polar residues" evidence="6">
    <location>
        <begin position="196"/>
        <end position="210"/>
    </location>
</feature>
<evidence type="ECO:0000256" key="1">
    <source>
        <dbReference type="ARBA" id="ARBA00004123"/>
    </source>
</evidence>